<name>A0A1G7FQN1_9RHOB</name>
<evidence type="ECO:0000256" key="4">
    <source>
        <dbReference type="ARBA" id="ARBA00022989"/>
    </source>
</evidence>
<keyword evidence="3 6" id="KW-0812">Transmembrane</keyword>
<dbReference type="Gene3D" id="1.20.1720.10">
    <property type="entry name" value="Multidrug resistance protein D"/>
    <property type="match status" value="1"/>
</dbReference>
<dbReference type="Proteomes" id="UP000198994">
    <property type="component" value="Unassembled WGS sequence"/>
</dbReference>
<dbReference type="PRINTS" id="PR01036">
    <property type="entry name" value="TCRTETB"/>
</dbReference>
<feature type="transmembrane region" description="Helical" evidence="6">
    <location>
        <begin position="235"/>
        <end position="253"/>
    </location>
</feature>
<evidence type="ECO:0000313" key="9">
    <source>
        <dbReference type="Proteomes" id="UP000198994"/>
    </source>
</evidence>
<feature type="transmembrane region" description="Helical" evidence="6">
    <location>
        <begin position="305"/>
        <end position="328"/>
    </location>
</feature>
<dbReference type="SUPFAM" id="SSF103473">
    <property type="entry name" value="MFS general substrate transporter"/>
    <property type="match status" value="1"/>
</dbReference>
<keyword evidence="9" id="KW-1185">Reference proteome</keyword>
<keyword evidence="4 6" id="KW-1133">Transmembrane helix</keyword>
<evidence type="ECO:0000259" key="7">
    <source>
        <dbReference type="PROSITE" id="PS50850"/>
    </source>
</evidence>
<protein>
    <submittedName>
        <fullName evidence="8">MFS transporter, DHA2 family, multidrug resistance protein</fullName>
    </submittedName>
</protein>
<sequence length="461" mass="47571">MTHADPTAQDVARFEDGLPAPRRYFAIFALLVTLLLVVLDGAIANVALPTITAELDAPTSQTVWVVTAYQLVLVMALLPMAFLGEAVGPKRLFTIGVTVFTLASALCALAPTINWLIAARVLQGLGAAPIMSLTIALLRHSLPARMVGTIIGFNSMVVALASALGPAIGAAILSVGSWPWLFAVNVPVGLVVLAASVALIGPSGNGRKADVIAMGLNALAFALLVLGAGRVATDALQGWSMVALSVLTFAVLIRREWHSETPVIPLDLLRKPSFRLSTMASTSIFAAQMSSFVALPFLFQHGFGLPAMSVGLAMTAWPLTLALAGPIAGRFADQVDTARLCTLGGIAMAVGLGLAAVWATELVPVLACLMLAGAGFGFVQVPNNRNMLLAVPRARAGAAGGSQGTARLLGQTIGGLAMSIMFALLPDESVPRLGLAFAAGASALSALISLRRAALPYEPTD</sequence>
<evidence type="ECO:0000256" key="5">
    <source>
        <dbReference type="ARBA" id="ARBA00023136"/>
    </source>
</evidence>
<accession>A0A1G7FQN1</accession>
<dbReference type="EMBL" id="FNAV01000007">
    <property type="protein sequence ID" value="SDE78207.1"/>
    <property type="molecule type" value="Genomic_DNA"/>
</dbReference>
<reference evidence="9" key="1">
    <citation type="submission" date="2016-10" db="EMBL/GenBank/DDBJ databases">
        <authorList>
            <person name="Varghese N."/>
            <person name="Submissions S."/>
        </authorList>
    </citation>
    <scope>NUCLEOTIDE SEQUENCE [LARGE SCALE GENOMIC DNA]</scope>
    <source>
        <strain evidence="9">DSM 10146</strain>
    </source>
</reference>
<dbReference type="Gene3D" id="1.20.1250.20">
    <property type="entry name" value="MFS general substrate transporter like domains"/>
    <property type="match status" value="1"/>
</dbReference>
<evidence type="ECO:0000256" key="3">
    <source>
        <dbReference type="ARBA" id="ARBA00022692"/>
    </source>
</evidence>
<evidence type="ECO:0000256" key="2">
    <source>
        <dbReference type="ARBA" id="ARBA00022448"/>
    </source>
</evidence>
<feature type="transmembrane region" description="Helical" evidence="6">
    <location>
        <begin position="63"/>
        <end position="83"/>
    </location>
</feature>
<evidence type="ECO:0000313" key="8">
    <source>
        <dbReference type="EMBL" id="SDE78207.1"/>
    </source>
</evidence>
<feature type="domain" description="Major facilitator superfamily (MFS) profile" evidence="7">
    <location>
        <begin position="26"/>
        <end position="457"/>
    </location>
</feature>
<dbReference type="STRING" id="282683.SAMN04488105_107239"/>
<dbReference type="PANTHER" id="PTHR42718">
    <property type="entry name" value="MAJOR FACILITATOR SUPERFAMILY MULTIDRUG TRANSPORTER MFSC"/>
    <property type="match status" value="1"/>
</dbReference>
<keyword evidence="5 6" id="KW-0472">Membrane</keyword>
<dbReference type="InterPro" id="IPR011701">
    <property type="entry name" value="MFS"/>
</dbReference>
<dbReference type="AlphaFoldDB" id="A0A1G7FQN1"/>
<dbReference type="RefSeq" id="WP_089959616.1">
    <property type="nucleotide sequence ID" value="NZ_FNAV01000007.1"/>
</dbReference>
<dbReference type="InterPro" id="IPR036259">
    <property type="entry name" value="MFS_trans_sf"/>
</dbReference>
<feature type="transmembrane region" description="Helical" evidence="6">
    <location>
        <begin position="117"/>
        <end position="138"/>
    </location>
</feature>
<feature type="transmembrane region" description="Helical" evidence="6">
    <location>
        <begin position="178"/>
        <end position="199"/>
    </location>
</feature>
<dbReference type="PANTHER" id="PTHR42718:SF9">
    <property type="entry name" value="MAJOR FACILITATOR SUPERFAMILY MULTIDRUG TRANSPORTER MFSC"/>
    <property type="match status" value="1"/>
</dbReference>
<feature type="transmembrane region" description="Helical" evidence="6">
    <location>
        <begin position="340"/>
        <end position="358"/>
    </location>
</feature>
<feature type="transmembrane region" description="Helical" evidence="6">
    <location>
        <begin position="24"/>
        <end position="43"/>
    </location>
</feature>
<dbReference type="InterPro" id="IPR020846">
    <property type="entry name" value="MFS_dom"/>
</dbReference>
<comment type="subcellular location">
    <subcellularLocation>
        <location evidence="1">Membrane</location>
        <topology evidence="1">Multi-pass membrane protein</topology>
    </subcellularLocation>
</comment>
<dbReference type="OrthoDB" id="2414439at2"/>
<dbReference type="PROSITE" id="PS50850">
    <property type="entry name" value="MFS"/>
    <property type="match status" value="1"/>
</dbReference>
<keyword evidence="2" id="KW-0813">Transport</keyword>
<feature type="transmembrane region" description="Helical" evidence="6">
    <location>
        <begin position="92"/>
        <end position="111"/>
    </location>
</feature>
<feature type="transmembrane region" description="Helical" evidence="6">
    <location>
        <begin position="150"/>
        <end position="172"/>
    </location>
</feature>
<dbReference type="GO" id="GO:0022857">
    <property type="term" value="F:transmembrane transporter activity"/>
    <property type="evidence" value="ECO:0007669"/>
    <property type="project" value="InterPro"/>
</dbReference>
<dbReference type="Pfam" id="PF07690">
    <property type="entry name" value="MFS_1"/>
    <property type="match status" value="1"/>
</dbReference>
<proteinExistence type="predicted"/>
<organism evidence="8 9">
    <name type="scientific">Salipiger thiooxidans</name>
    <dbReference type="NCBI Taxonomy" id="282683"/>
    <lineage>
        <taxon>Bacteria</taxon>
        <taxon>Pseudomonadati</taxon>
        <taxon>Pseudomonadota</taxon>
        <taxon>Alphaproteobacteria</taxon>
        <taxon>Rhodobacterales</taxon>
        <taxon>Roseobacteraceae</taxon>
        <taxon>Salipiger</taxon>
    </lineage>
</organism>
<gene>
    <name evidence="8" type="ORF">SAMN04488105_107239</name>
</gene>
<feature type="transmembrane region" description="Helical" evidence="6">
    <location>
        <begin position="364"/>
        <end position="383"/>
    </location>
</feature>
<evidence type="ECO:0000256" key="1">
    <source>
        <dbReference type="ARBA" id="ARBA00004141"/>
    </source>
</evidence>
<dbReference type="GO" id="GO:0016020">
    <property type="term" value="C:membrane"/>
    <property type="evidence" value="ECO:0007669"/>
    <property type="project" value="UniProtKB-SubCell"/>
</dbReference>
<evidence type="ECO:0000256" key="6">
    <source>
        <dbReference type="SAM" id="Phobius"/>
    </source>
</evidence>
<feature type="transmembrane region" description="Helical" evidence="6">
    <location>
        <begin position="274"/>
        <end position="299"/>
    </location>
</feature>
<feature type="transmembrane region" description="Helical" evidence="6">
    <location>
        <begin position="211"/>
        <end position="229"/>
    </location>
</feature>
<dbReference type="CDD" id="cd17321">
    <property type="entry name" value="MFS_MMR_MDR_like"/>
    <property type="match status" value="1"/>
</dbReference>